<dbReference type="PANTHER" id="PTHR21294">
    <property type="entry name" value="ELECTRON TRANSFER FLAVOPROTEIN BETA-SUBUNIT"/>
    <property type="match status" value="1"/>
</dbReference>
<comment type="caution">
    <text evidence="5">The sequence shown here is derived from an EMBL/GenBank/DDBJ whole genome shotgun (WGS) entry which is preliminary data.</text>
</comment>
<dbReference type="eggNOG" id="COG2086">
    <property type="taxonomic scope" value="Bacteria"/>
</dbReference>
<feature type="domain" description="Electron transfer flavoprotein alpha/beta-subunit N-terminal" evidence="4">
    <location>
        <begin position="21"/>
        <end position="201"/>
    </location>
</feature>
<dbReference type="AlphaFoldDB" id="E1JVP7"/>
<name>E1JVP7_SOLFR</name>
<dbReference type="InterPro" id="IPR012255">
    <property type="entry name" value="ETF_b"/>
</dbReference>
<gene>
    <name evidence="5" type="ORF">DesfrDRAFT_1696</name>
</gene>
<dbReference type="Proteomes" id="UP000006250">
    <property type="component" value="Unassembled WGS sequence"/>
</dbReference>
<accession>E1JVP7</accession>
<dbReference type="Pfam" id="PF01012">
    <property type="entry name" value="ETF"/>
    <property type="match status" value="1"/>
</dbReference>
<dbReference type="SUPFAM" id="SSF52402">
    <property type="entry name" value="Adenine nucleotide alpha hydrolases-like"/>
    <property type="match status" value="1"/>
</dbReference>
<proteinExistence type="inferred from homology"/>
<evidence type="ECO:0000256" key="2">
    <source>
        <dbReference type="ARBA" id="ARBA00022448"/>
    </source>
</evidence>
<dbReference type="RefSeq" id="WP_005992930.1">
    <property type="nucleotide sequence ID" value="NZ_AECZ01000009.1"/>
</dbReference>
<dbReference type="Gene3D" id="3.40.50.620">
    <property type="entry name" value="HUPs"/>
    <property type="match status" value="1"/>
</dbReference>
<keyword evidence="2" id="KW-0813">Transport</keyword>
<keyword evidence="6" id="KW-1185">Reference proteome</keyword>
<evidence type="ECO:0000256" key="1">
    <source>
        <dbReference type="ARBA" id="ARBA00007557"/>
    </source>
</evidence>
<evidence type="ECO:0000259" key="4">
    <source>
        <dbReference type="SMART" id="SM00893"/>
    </source>
</evidence>
<comment type="similarity">
    <text evidence="1">Belongs to the ETF beta-subunit/FixA family.</text>
</comment>
<sequence length="242" mass="24740">MKTVIVYKWARDAKDAAVRNDGSVDWRNAKMSPGEDDFAALEAAKAIADGGEIIGLTIGDGDASWVLARGVKEAVSIADAPNLVDNAATAAVIAATVRKIGDVDIVTIGDSEEYAGVPAALAGLLGWPAVAHVDSAEAVDGRVRITRKLGKDVETVSLAAPAVVAVSAASPEKKVPGMKEQLMARKRPVSKLTLADIGAGGAEAVSSRATRLPETTAARLFEGAPPAAAAQLVEALRGEGVL</sequence>
<dbReference type="InterPro" id="IPR014729">
    <property type="entry name" value="Rossmann-like_a/b/a_fold"/>
</dbReference>
<keyword evidence="3" id="KW-0249">Electron transport</keyword>
<dbReference type="STRING" id="596151.DesfrDRAFT_1696"/>
<dbReference type="InterPro" id="IPR014730">
    <property type="entry name" value="ETF_a/b_N"/>
</dbReference>
<organism evidence="5 6">
    <name type="scientific">Solidesulfovibrio fructosivorans JJ]</name>
    <dbReference type="NCBI Taxonomy" id="596151"/>
    <lineage>
        <taxon>Bacteria</taxon>
        <taxon>Pseudomonadati</taxon>
        <taxon>Thermodesulfobacteriota</taxon>
        <taxon>Desulfovibrionia</taxon>
        <taxon>Desulfovibrionales</taxon>
        <taxon>Desulfovibrionaceae</taxon>
        <taxon>Solidesulfovibrio</taxon>
    </lineage>
</organism>
<dbReference type="EMBL" id="AECZ01000009">
    <property type="protein sequence ID" value="EFL51535.1"/>
    <property type="molecule type" value="Genomic_DNA"/>
</dbReference>
<protein>
    <submittedName>
        <fullName evidence="5">Electron transfer flavoprotein alpha/beta-subunit</fullName>
    </submittedName>
</protein>
<dbReference type="OrthoDB" id="5598152at2"/>
<evidence type="ECO:0000313" key="6">
    <source>
        <dbReference type="Proteomes" id="UP000006250"/>
    </source>
</evidence>
<dbReference type="PANTHER" id="PTHR21294:SF8">
    <property type="entry name" value="ELECTRON TRANSFER FLAVOPROTEIN SUBUNIT BETA"/>
    <property type="match status" value="1"/>
</dbReference>
<evidence type="ECO:0000256" key="3">
    <source>
        <dbReference type="ARBA" id="ARBA00022982"/>
    </source>
</evidence>
<reference evidence="5 6" key="1">
    <citation type="submission" date="2010-08" db="EMBL/GenBank/DDBJ databases">
        <title>The draft genome of Desulfovibrio fructosovorans JJ.</title>
        <authorList>
            <consortium name="US DOE Joint Genome Institute (JGI-PGF)"/>
            <person name="Lucas S."/>
            <person name="Copeland A."/>
            <person name="Lapidus A."/>
            <person name="Cheng J.-F."/>
            <person name="Bruce D."/>
            <person name="Goodwin L."/>
            <person name="Pitluck S."/>
            <person name="Land M.L."/>
            <person name="Hauser L."/>
            <person name="Chang Y.-J."/>
            <person name="Jeffries C."/>
            <person name="Wall J.D."/>
            <person name="Stahl D.A."/>
            <person name="Arkin A.P."/>
            <person name="Dehal P."/>
            <person name="Stolyar S.M."/>
            <person name="Hazen T.C."/>
            <person name="Woyke T.J."/>
        </authorList>
    </citation>
    <scope>NUCLEOTIDE SEQUENCE [LARGE SCALE GENOMIC DNA]</scope>
    <source>
        <strain evidence="5 6">JJ</strain>
    </source>
</reference>
<evidence type="ECO:0000313" key="5">
    <source>
        <dbReference type="EMBL" id="EFL51535.1"/>
    </source>
</evidence>
<dbReference type="SMART" id="SM00893">
    <property type="entry name" value="ETF"/>
    <property type="match status" value="1"/>
</dbReference>
<dbReference type="GO" id="GO:0009055">
    <property type="term" value="F:electron transfer activity"/>
    <property type="evidence" value="ECO:0007669"/>
    <property type="project" value="InterPro"/>
</dbReference>